<keyword evidence="16" id="KW-1185">Reference proteome</keyword>
<keyword evidence="8 11" id="KW-0645">Protease</keyword>
<keyword evidence="6 11" id="KW-0031">Aminopeptidase</keyword>
<evidence type="ECO:0000256" key="8">
    <source>
        <dbReference type="ARBA" id="ARBA00022670"/>
    </source>
</evidence>
<dbReference type="InterPro" id="IPR002410">
    <property type="entry name" value="Peptidase_S33"/>
</dbReference>
<feature type="active site" description="Proton donor" evidence="12">
    <location>
        <position position="293"/>
    </location>
</feature>
<dbReference type="GO" id="GO:0005737">
    <property type="term" value="C:cytoplasm"/>
    <property type="evidence" value="ECO:0007669"/>
    <property type="project" value="UniProtKB-SubCell"/>
</dbReference>
<comment type="caution">
    <text evidence="15">The sequence shown here is derived from an EMBL/GenBank/DDBJ whole genome shotgun (WGS) entry which is preliminary data.</text>
</comment>
<evidence type="ECO:0000256" key="2">
    <source>
        <dbReference type="ARBA" id="ARBA00004496"/>
    </source>
</evidence>
<dbReference type="PRINTS" id="PR00111">
    <property type="entry name" value="ABHYDROLASE"/>
</dbReference>
<reference evidence="15 16" key="1">
    <citation type="submission" date="2019-01" db="EMBL/GenBank/DDBJ databases">
        <authorList>
            <person name="Chen W.-M."/>
        </authorList>
    </citation>
    <scope>NUCLEOTIDE SEQUENCE [LARGE SCALE GENOMIC DNA]</scope>
    <source>
        <strain evidence="15 16">TER-1</strain>
    </source>
</reference>
<feature type="active site" description="Nucleophile" evidence="12">
    <location>
        <position position="109"/>
    </location>
</feature>
<proteinExistence type="inferred from homology"/>
<evidence type="ECO:0000256" key="5">
    <source>
        <dbReference type="ARBA" id="ARBA00021843"/>
    </source>
</evidence>
<evidence type="ECO:0000256" key="1">
    <source>
        <dbReference type="ARBA" id="ARBA00001585"/>
    </source>
</evidence>
<dbReference type="RefSeq" id="WP_127733160.1">
    <property type="nucleotide sequence ID" value="NZ_SACP01000029.1"/>
</dbReference>
<dbReference type="GO" id="GO:0006508">
    <property type="term" value="P:proteolysis"/>
    <property type="evidence" value="ECO:0007669"/>
    <property type="project" value="UniProtKB-KW"/>
</dbReference>
<dbReference type="OrthoDB" id="9796770at2"/>
<dbReference type="PRINTS" id="PR00793">
    <property type="entry name" value="PROAMNOPTASE"/>
</dbReference>
<evidence type="ECO:0000256" key="6">
    <source>
        <dbReference type="ARBA" id="ARBA00022438"/>
    </source>
</evidence>
<evidence type="ECO:0000256" key="3">
    <source>
        <dbReference type="ARBA" id="ARBA00010088"/>
    </source>
</evidence>
<dbReference type="PANTHER" id="PTHR43722">
    <property type="entry name" value="PROLINE IMINOPEPTIDASE"/>
    <property type="match status" value="1"/>
</dbReference>
<comment type="similarity">
    <text evidence="3 11 13">Belongs to the peptidase S33 family.</text>
</comment>
<evidence type="ECO:0000256" key="13">
    <source>
        <dbReference type="RuleBase" id="RU003421"/>
    </source>
</evidence>
<organism evidence="15 16">
    <name type="scientific">Methylobacterium oryzihabitans</name>
    <dbReference type="NCBI Taxonomy" id="2499852"/>
    <lineage>
        <taxon>Bacteria</taxon>
        <taxon>Pseudomonadati</taxon>
        <taxon>Pseudomonadota</taxon>
        <taxon>Alphaproteobacteria</taxon>
        <taxon>Hyphomicrobiales</taxon>
        <taxon>Methylobacteriaceae</taxon>
        <taxon>Methylobacterium</taxon>
    </lineage>
</organism>
<evidence type="ECO:0000256" key="11">
    <source>
        <dbReference type="PIRNR" id="PIRNR006431"/>
    </source>
</evidence>
<evidence type="ECO:0000256" key="12">
    <source>
        <dbReference type="PIRSR" id="PIRSR006431-1"/>
    </source>
</evidence>
<keyword evidence="7 11" id="KW-0963">Cytoplasm</keyword>
<feature type="domain" description="AB hydrolase-1" evidence="14">
    <location>
        <begin position="31"/>
        <end position="293"/>
    </location>
</feature>
<evidence type="ECO:0000259" key="14">
    <source>
        <dbReference type="Pfam" id="PF00561"/>
    </source>
</evidence>
<name>A0A3S2V642_9HYPH</name>
<dbReference type="InterPro" id="IPR000073">
    <property type="entry name" value="AB_hydrolase_1"/>
</dbReference>
<sequence length="328" mass="35600">MTALATGHLRMADGDQIHYEVSGNRLGRPALYLHGGPGSGLGHGGYRRLFDPAAYHVIAIDQRGCGRSRPLATAALERLHRNTTQTLIADIEAVRRHVGVESWLVSGVSWGSTLALAYAQTHPHRVTELVLAAVTTTSPEEVEWITEGVGRIFPEAWQVFERGSRRIDGERIVDAYARRLAGADAEDRVRAASDWVAWEAAHIAFDSGGKSPPIPDEGPEHHAVFATLVTHYWAHDGFLPAGQAILDRMDAIRHIPAVLIHGRRDVSGPPVTAWRLHRQWPASRLVVVETEGHGGPEMTARMREATDAFAADPTAARPASACPRPGAG</sequence>
<comment type="catalytic activity">
    <reaction evidence="1 11 13">
        <text>Release of N-terminal proline from a peptide.</text>
        <dbReference type="EC" id="3.4.11.5"/>
    </reaction>
</comment>
<dbReference type="Gene3D" id="3.40.50.1820">
    <property type="entry name" value="alpha/beta hydrolase"/>
    <property type="match status" value="1"/>
</dbReference>
<feature type="active site" evidence="12">
    <location>
        <position position="265"/>
    </location>
</feature>
<dbReference type="EC" id="3.4.11.5" evidence="4 11"/>
<evidence type="ECO:0000256" key="7">
    <source>
        <dbReference type="ARBA" id="ARBA00022490"/>
    </source>
</evidence>
<keyword evidence="9 11" id="KW-0378">Hydrolase</keyword>
<evidence type="ECO:0000313" key="16">
    <source>
        <dbReference type="Proteomes" id="UP000286997"/>
    </source>
</evidence>
<gene>
    <name evidence="15" type="primary">pip</name>
    <name evidence="15" type="ORF">EOE48_22690</name>
</gene>
<accession>A0A3S2V642</accession>
<dbReference type="Pfam" id="PF00561">
    <property type="entry name" value="Abhydrolase_1"/>
    <property type="match status" value="1"/>
</dbReference>
<dbReference type="PANTHER" id="PTHR43722:SF1">
    <property type="entry name" value="PROLINE IMINOPEPTIDASE"/>
    <property type="match status" value="1"/>
</dbReference>
<dbReference type="GO" id="GO:0004177">
    <property type="term" value="F:aminopeptidase activity"/>
    <property type="evidence" value="ECO:0007669"/>
    <property type="project" value="UniProtKB-UniRule"/>
</dbReference>
<dbReference type="InterPro" id="IPR029058">
    <property type="entry name" value="AB_hydrolase_fold"/>
</dbReference>
<dbReference type="EMBL" id="SACP01000029">
    <property type="protein sequence ID" value="RVU14547.1"/>
    <property type="molecule type" value="Genomic_DNA"/>
</dbReference>
<comment type="subcellular location">
    <subcellularLocation>
        <location evidence="2 11">Cytoplasm</location>
    </subcellularLocation>
</comment>
<evidence type="ECO:0000256" key="10">
    <source>
        <dbReference type="ARBA" id="ARBA00029605"/>
    </source>
</evidence>
<dbReference type="InterPro" id="IPR005944">
    <property type="entry name" value="Pro_iminopeptidase"/>
</dbReference>
<evidence type="ECO:0000313" key="15">
    <source>
        <dbReference type="EMBL" id="RVU14547.1"/>
    </source>
</evidence>
<evidence type="ECO:0000256" key="4">
    <source>
        <dbReference type="ARBA" id="ARBA00012568"/>
    </source>
</evidence>
<dbReference type="PIRSF" id="PIRSF006431">
    <property type="entry name" value="Pept_S33"/>
    <property type="match status" value="1"/>
</dbReference>
<dbReference type="AlphaFoldDB" id="A0A3S2V642"/>
<protein>
    <recommendedName>
        <fullName evidence="5 11">Proline iminopeptidase</fullName>
        <shortName evidence="11">PIP</shortName>
        <ecNumber evidence="4 11">3.4.11.5</ecNumber>
    </recommendedName>
    <alternativeName>
        <fullName evidence="10 11">Prolyl aminopeptidase</fullName>
    </alternativeName>
</protein>
<evidence type="ECO:0000256" key="9">
    <source>
        <dbReference type="ARBA" id="ARBA00022801"/>
    </source>
</evidence>
<dbReference type="NCBIfam" id="TIGR01249">
    <property type="entry name" value="pro_imino_pep_1"/>
    <property type="match status" value="1"/>
</dbReference>
<dbReference type="Proteomes" id="UP000286997">
    <property type="component" value="Unassembled WGS sequence"/>
</dbReference>
<dbReference type="SUPFAM" id="SSF53474">
    <property type="entry name" value="alpha/beta-Hydrolases"/>
    <property type="match status" value="1"/>
</dbReference>